<dbReference type="EMBL" id="ML208328">
    <property type="protein sequence ID" value="TFK69591.1"/>
    <property type="molecule type" value="Genomic_DNA"/>
</dbReference>
<proteinExistence type="predicted"/>
<name>A0ACD3AV02_9AGAR</name>
<accession>A0ACD3AV02</accession>
<organism evidence="1 2">
    <name type="scientific">Pluteus cervinus</name>
    <dbReference type="NCBI Taxonomy" id="181527"/>
    <lineage>
        <taxon>Eukaryota</taxon>
        <taxon>Fungi</taxon>
        <taxon>Dikarya</taxon>
        <taxon>Basidiomycota</taxon>
        <taxon>Agaricomycotina</taxon>
        <taxon>Agaricomycetes</taxon>
        <taxon>Agaricomycetidae</taxon>
        <taxon>Agaricales</taxon>
        <taxon>Pluteineae</taxon>
        <taxon>Pluteaceae</taxon>
        <taxon>Pluteus</taxon>
    </lineage>
</organism>
<keyword evidence="2" id="KW-1185">Reference proteome</keyword>
<dbReference type="Proteomes" id="UP000308600">
    <property type="component" value="Unassembled WGS sequence"/>
</dbReference>
<evidence type="ECO:0000313" key="1">
    <source>
        <dbReference type="EMBL" id="TFK69591.1"/>
    </source>
</evidence>
<reference evidence="1 2" key="1">
    <citation type="journal article" date="2019" name="Nat. Ecol. Evol.">
        <title>Megaphylogeny resolves global patterns of mushroom evolution.</title>
        <authorList>
            <person name="Varga T."/>
            <person name="Krizsan K."/>
            <person name="Foldi C."/>
            <person name="Dima B."/>
            <person name="Sanchez-Garcia M."/>
            <person name="Sanchez-Ramirez S."/>
            <person name="Szollosi G.J."/>
            <person name="Szarkandi J.G."/>
            <person name="Papp V."/>
            <person name="Albert L."/>
            <person name="Andreopoulos W."/>
            <person name="Angelini C."/>
            <person name="Antonin V."/>
            <person name="Barry K.W."/>
            <person name="Bougher N.L."/>
            <person name="Buchanan P."/>
            <person name="Buyck B."/>
            <person name="Bense V."/>
            <person name="Catcheside P."/>
            <person name="Chovatia M."/>
            <person name="Cooper J."/>
            <person name="Damon W."/>
            <person name="Desjardin D."/>
            <person name="Finy P."/>
            <person name="Geml J."/>
            <person name="Haridas S."/>
            <person name="Hughes K."/>
            <person name="Justo A."/>
            <person name="Karasinski D."/>
            <person name="Kautmanova I."/>
            <person name="Kiss B."/>
            <person name="Kocsube S."/>
            <person name="Kotiranta H."/>
            <person name="LaButti K.M."/>
            <person name="Lechner B.E."/>
            <person name="Liimatainen K."/>
            <person name="Lipzen A."/>
            <person name="Lukacs Z."/>
            <person name="Mihaltcheva S."/>
            <person name="Morgado L.N."/>
            <person name="Niskanen T."/>
            <person name="Noordeloos M.E."/>
            <person name="Ohm R.A."/>
            <person name="Ortiz-Santana B."/>
            <person name="Ovrebo C."/>
            <person name="Racz N."/>
            <person name="Riley R."/>
            <person name="Savchenko A."/>
            <person name="Shiryaev A."/>
            <person name="Soop K."/>
            <person name="Spirin V."/>
            <person name="Szebenyi C."/>
            <person name="Tomsovsky M."/>
            <person name="Tulloss R.E."/>
            <person name="Uehling J."/>
            <person name="Grigoriev I.V."/>
            <person name="Vagvolgyi C."/>
            <person name="Papp T."/>
            <person name="Martin F.M."/>
            <person name="Miettinen O."/>
            <person name="Hibbett D.S."/>
            <person name="Nagy L.G."/>
        </authorList>
    </citation>
    <scope>NUCLEOTIDE SEQUENCE [LARGE SCALE GENOMIC DNA]</scope>
    <source>
        <strain evidence="1 2">NL-1719</strain>
    </source>
</reference>
<protein>
    <submittedName>
        <fullName evidence="1">Piwi-domain-containing protein</fullName>
    </submittedName>
</protein>
<evidence type="ECO:0000313" key="2">
    <source>
        <dbReference type="Proteomes" id="UP000308600"/>
    </source>
</evidence>
<gene>
    <name evidence="1" type="ORF">BDN72DRAFT_888242</name>
</gene>
<sequence>MPPRSNPKPKATGGGSRQGSTRGGAGAGDSSRGGVGSLLSAPSAGSHITTVGVKRPNFGTNGRAVDVVINAYPVTIPQAIIHHYDVVIEPDAISRVKVLLIRELQEVVAPQVFTPKAAYDGQKNIFAARELSVGPGSFDVSLPGGRPSSSRPPTIYKIKLTKVQEINPELLQRFSEGKQSQDNAIQTALTALNVVVRMAPLDLAAHPPPNSTDLYTFDARSIYINKETQRIGGGIELWRGYFQSIRPTIGRMIINIDIATGTMYKPGTLISLALDFLGRPNDNPNTLSPKGGLRDQTRLLISRFLSGLRIFTPHTEKGREKGKERMRSIKKVSKEGADAITFEKDGKKTTVAQYFKGLNMTLKHPSVICVEVGKGAWVPLELCMVPPGQIMRKEVPPELKKSVLNFATKKPAERLQIIKRGLPVIDKQLYSPSRIRRWVVVVYTPRNWFNDQNVGNLVQGLISNARKLGIIIDETDPLCRWENAQGNVQDHLSKLGKASVDKNGGQGPDLIVAVLPDSGNVDIYTRIKHFGDIRQGVATQCLLVNKAKRANDQYWANVLLKINVKLGGMNVIPDPAASAVLTSTPTLVIGADVIHPPPGVEDGASFTAVVGNVDANAVRYVSSMKVQTGRKEIIEDLKDMVKHLITNFKDYQQAKEGKPAGFGPKRIIFYRDGVSEGQFSHVLEQELPLIKAACKETGVDAKITLIVVGKRHHIRFIPVNAQLTDDARRGNCSAGTVVDQGIGHPTEFDYYLLSHGALLGTSRPSHYSVLYDDNGFNADSVQALSFALCHVFARATRSVSIPAPVYYADIVCARNKIHYDPAGAGGMSETGTLTSTQIANALESKKRGFLALHQNQSKLMYFS</sequence>